<evidence type="ECO:0000313" key="3">
    <source>
        <dbReference type="RefSeq" id="XP_030981149.1"/>
    </source>
</evidence>
<dbReference type="Proteomes" id="UP000515153">
    <property type="component" value="Unplaced"/>
</dbReference>
<protein>
    <submittedName>
        <fullName evidence="3">Uncharacterized protein</fullName>
    </submittedName>
</protein>
<gene>
    <name evidence="3" type="ORF">PgNI_07635</name>
</gene>
<proteinExistence type="predicted"/>
<sequence>MPSGAEFVHYSRAREIGFTNGRKKKRDGISSETNQPDNEGPSRSSR</sequence>
<name>A0A6P8B285_PYRGI</name>
<reference evidence="3" key="1">
    <citation type="journal article" date="2019" name="Mol. Biol. Evol.">
        <title>Blast fungal genomes show frequent chromosomal changes, gene gains and losses, and effector gene turnover.</title>
        <authorList>
            <person name="Gomez Luciano L.B."/>
            <person name="Jason Tsai I."/>
            <person name="Chuma I."/>
            <person name="Tosa Y."/>
            <person name="Chen Y.H."/>
            <person name="Li J.Y."/>
            <person name="Li M.Y."/>
            <person name="Jade Lu M.Y."/>
            <person name="Nakayashiki H."/>
            <person name="Li W.H."/>
        </authorList>
    </citation>
    <scope>NUCLEOTIDE SEQUENCE</scope>
    <source>
        <strain evidence="3">NI907</strain>
    </source>
</reference>
<reference evidence="3" key="3">
    <citation type="submission" date="2025-08" db="UniProtKB">
        <authorList>
            <consortium name="RefSeq"/>
        </authorList>
    </citation>
    <scope>IDENTIFICATION</scope>
    <source>
        <strain evidence="3">NI907</strain>
    </source>
</reference>
<dbReference type="GeneID" id="41962554"/>
<feature type="non-terminal residue" evidence="3">
    <location>
        <position position="46"/>
    </location>
</feature>
<evidence type="ECO:0000313" key="2">
    <source>
        <dbReference type="Proteomes" id="UP000515153"/>
    </source>
</evidence>
<feature type="compositionally biased region" description="Polar residues" evidence="1">
    <location>
        <begin position="30"/>
        <end position="46"/>
    </location>
</feature>
<keyword evidence="2" id="KW-1185">Reference proteome</keyword>
<organism evidence="2 3">
    <name type="scientific">Pyricularia grisea</name>
    <name type="common">Crabgrass-specific blast fungus</name>
    <name type="synonym">Magnaporthe grisea</name>
    <dbReference type="NCBI Taxonomy" id="148305"/>
    <lineage>
        <taxon>Eukaryota</taxon>
        <taxon>Fungi</taxon>
        <taxon>Dikarya</taxon>
        <taxon>Ascomycota</taxon>
        <taxon>Pezizomycotina</taxon>
        <taxon>Sordariomycetes</taxon>
        <taxon>Sordariomycetidae</taxon>
        <taxon>Magnaporthales</taxon>
        <taxon>Pyriculariaceae</taxon>
        <taxon>Pyricularia</taxon>
    </lineage>
</organism>
<dbReference type="AlphaFoldDB" id="A0A6P8B285"/>
<feature type="region of interest" description="Disordered" evidence="1">
    <location>
        <begin position="1"/>
        <end position="46"/>
    </location>
</feature>
<evidence type="ECO:0000256" key="1">
    <source>
        <dbReference type="SAM" id="MobiDB-lite"/>
    </source>
</evidence>
<dbReference type="KEGG" id="pgri:PgNI_07635"/>
<dbReference type="RefSeq" id="XP_030981149.1">
    <property type="nucleotide sequence ID" value="XM_031127645.1"/>
</dbReference>
<accession>A0A6P8B285</accession>
<reference evidence="3" key="2">
    <citation type="submission" date="2019-10" db="EMBL/GenBank/DDBJ databases">
        <authorList>
            <consortium name="NCBI Genome Project"/>
        </authorList>
    </citation>
    <scope>NUCLEOTIDE SEQUENCE</scope>
    <source>
        <strain evidence="3">NI907</strain>
    </source>
</reference>